<reference evidence="3" key="1">
    <citation type="journal article" date="2021" name="PeerJ">
        <title>Extensive microbial diversity within the chicken gut microbiome revealed by metagenomics and culture.</title>
        <authorList>
            <person name="Gilroy R."/>
            <person name="Ravi A."/>
            <person name="Getino M."/>
            <person name="Pursley I."/>
            <person name="Horton D.L."/>
            <person name="Alikhan N.F."/>
            <person name="Baker D."/>
            <person name="Gharbi K."/>
            <person name="Hall N."/>
            <person name="Watson M."/>
            <person name="Adriaenssens E.M."/>
            <person name="Foster-Nyarko E."/>
            <person name="Jarju S."/>
            <person name="Secka A."/>
            <person name="Antonio M."/>
            <person name="Oren A."/>
            <person name="Chaudhuri R.R."/>
            <person name="La Ragione R."/>
            <person name="Hildebrand F."/>
            <person name="Pallen M.J."/>
        </authorList>
    </citation>
    <scope>NUCLEOTIDE SEQUENCE</scope>
    <source>
        <strain evidence="3">421</strain>
    </source>
</reference>
<name>A0A9D1RF97_9FIRM</name>
<dbReference type="InterPro" id="IPR001387">
    <property type="entry name" value="Cro/C1-type_HTH"/>
</dbReference>
<evidence type="ECO:0000313" key="4">
    <source>
        <dbReference type="Proteomes" id="UP000824205"/>
    </source>
</evidence>
<dbReference type="EMBL" id="DXGE01000037">
    <property type="protein sequence ID" value="HIW86619.1"/>
    <property type="molecule type" value="Genomic_DNA"/>
</dbReference>
<dbReference type="CDD" id="cd00093">
    <property type="entry name" value="HTH_XRE"/>
    <property type="match status" value="1"/>
</dbReference>
<keyword evidence="1" id="KW-0238">DNA-binding</keyword>
<dbReference type="SUPFAM" id="SSF47413">
    <property type="entry name" value="lambda repressor-like DNA-binding domains"/>
    <property type="match status" value="1"/>
</dbReference>
<dbReference type="Proteomes" id="UP000824205">
    <property type="component" value="Unassembled WGS sequence"/>
</dbReference>
<dbReference type="SMART" id="SM00530">
    <property type="entry name" value="HTH_XRE"/>
    <property type="match status" value="1"/>
</dbReference>
<evidence type="ECO:0000256" key="1">
    <source>
        <dbReference type="ARBA" id="ARBA00023125"/>
    </source>
</evidence>
<accession>A0A9D1RF97</accession>
<comment type="caution">
    <text evidence="3">The sequence shown here is derived from an EMBL/GenBank/DDBJ whole genome shotgun (WGS) entry which is preliminary data.</text>
</comment>
<gene>
    <name evidence="3" type="ORF">IAA48_09015</name>
</gene>
<reference evidence="3" key="2">
    <citation type="submission" date="2021-04" db="EMBL/GenBank/DDBJ databases">
        <authorList>
            <person name="Gilroy R."/>
        </authorList>
    </citation>
    <scope>NUCLEOTIDE SEQUENCE</scope>
    <source>
        <strain evidence="3">421</strain>
    </source>
</reference>
<protein>
    <submittedName>
        <fullName evidence="3">Helix-turn-helix domain-containing protein</fullName>
    </submittedName>
</protein>
<proteinExistence type="predicted"/>
<dbReference type="AlphaFoldDB" id="A0A9D1RF97"/>
<dbReference type="Pfam" id="PF01381">
    <property type="entry name" value="HTH_3"/>
    <property type="match status" value="1"/>
</dbReference>
<sequence length="71" mass="8361">MYYPRIKELRLEQGRTQVNVSTMIGIDQSYYSKYERGAQNITLEAIIKIAQLYNVSVDYLIGRTDKRELNK</sequence>
<dbReference type="Gene3D" id="1.10.260.40">
    <property type="entry name" value="lambda repressor-like DNA-binding domains"/>
    <property type="match status" value="1"/>
</dbReference>
<evidence type="ECO:0000313" key="3">
    <source>
        <dbReference type="EMBL" id="HIW86619.1"/>
    </source>
</evidence>
<dbReference type="PROSITE" id="PS50943">
    <property type="entry name" value="HTH_CROC1"/>
    <property type="match status" value="1"/>
</dbReference>
<dbReference type="PANTHER" id="PTHR46558:SF11">
    <property type="entry name" value="HTH-TYPE TRANSCRIPTIONAL REGULATOR XRE"/>
    <property type="match status" value="1"/>
</dbReference>
<organism evidence="3 4">
    <name type="scientific">Candidatus Eubacterium faecipullorum</name>
    <dbReference type="NCBI Taxonomy" id="2838571"/>
    <lineage>
        <taxon>Bacteria</taxon>
        <taxon>Bacillati</taxon>
        <taxon>Bacillota</taxon>
        <taxon>Clostridia</taxon>
        <taxon>Eubacteriales</taxon>
        <taxon>Eubacteriaceae</taxon>
        <taxon>Eubacterium</taxon>
    </lineage>
</organism>
<dbReference type="GO" id="GO:0003677">
    <property type="term" value="F:DNA binding"/>
    <property type="evidence" value="ECO:0007669"/>
    <property type="project" value="UniProtKB-KW"/>
</dbReference>
<evidence type="ECO:0000259" key="2">
    <source>
        <dbReference type="PROSITE" id="PS50943"/>
    </source>
</evidence>
<feature type="domain" description="HTH cro/C1-type" evidence="2">
    <location>
        <begin position="6"/>
        <end position="60"/>
    </location>
</feature>
<dbReference type="PANTHER" id="PTHR46558">
    <property type="entry name" value="TRACRIPTIONAL REGULATORY PROTEIN-RELATED-RELATED"/>
    <property type="match status" value="1"/>
</dbReference>
<dbReference type="InterPro" id="IPR010982">
    <property type="entry name" value="Lambda_DNA-bd_dom_sf"/>
</dbReference>